<keyword evidence="13 14" id="KW-0472">Membrane</keyword>
<keyword evidence="7 14" id="KW-0812">Transmembrane</keyword>
<comment type="caution">
    <text evidence="17">The sequence shown here is derived from an EMBL/GenBank/DDBJ whole genome shotgun (WGS) entry which is preliminary data.</text>
</comment>
<keyword evidence="10" id="KW-0067">ATP-binding</keyword>
<dbReference type="PANTHER" id="PTHR44936:SF5">
    <property type="entry name" value="SENSOR HISTIDINE KINASE ENVZ"/>
    <property type="match status" value="1"/>
</dbReference>
<keyword evidence="6" id="KW-0808">Transferase</keyword>
<keyword evidence="18" id="KW-1185">Reference proteome</keyword>
<dbReference type="InterPro" id="IPR050980">
    <property type="entry name" value="2C_sensor_his_kinase"/>
</dbReference>
<keyword evidence="5" id="KW-0597">Phosphoprotein</keyword>
<dbReference type="SUPFAM" id="SSF47384">
    <property type="entry name" value="Homodimeric domain of signal transducing histidine kinase"/>
    <property type="match status" value="1"/>
</dbReference>
<evidence type="ECO:0000256" key="2">
    <source>
        <dbReference type="ARBA" id="ARBA00004429"/>
    </source>
</evidence>
<evidence type="ECO:0000256" key="4">
    <source>
        <dbReference type="ARBA" id="ARBA00022519"/>
    </source>
</evidence>
<dbReference type="RefSeq" id="WP_100174927.1">
    <property type="nucleotide sequence ID" value="NZ_LFJC01000003.1"/>
</dbReference>
<dbReference type="EMBL" id="LFJC01000003">
    <property type="protein sequence ID" value="PIS99715.1"/>
    <property type="molecule type" value="Genomic_DNA"/>
</dbReference>
<dbReference type="Pfam" id="PF02518">
    <property type="entry name" value="HATPase_c"/>
    <property type="match status" value="1"/>
</dbReference>
<dbReference type="InterPro" id="IPR003660">
    <property type="entry name" value="HAMP_dom"/>
</dbReference>
<evidence type="ECO:0000256" key="9">
    <source>
        <dbReference type="ARBA" id="ARBA00022777"/>
    </source>
</evidence>
<evidence type="ECO:0000256" key="7">
    <source>
        <dbReference type="ARBA" id="ARBA00022692"/>
    </source>
</evidence>
<keyword evidence="9 17" id="KW-0418">Kinase</keyword>
<evidence type="ECO:0000256" key="5">
    <source>
        <dbReference type="ARBA" id="ARBA00022553"/>
    </source>
</evidence>
<dbReference type="PANTHER" id="PTHR44936">
    <property type="entry name" value="SENSOR PROTEIN CREC"/>
    <property type="match status" value="1"/>
</dbReference>
<evidence type="ECO:0000256" key="12">
    <source>
        <dbReference type="ARBA" id="ARBA00023012"/>
    </source>
</evidence>
<dbReference type="SUPFAM" id="SSF55874">
    <property type="entry name" value="ATPase domain of HSP90 chaperone/DNA topoisomerase II/histidine kinase"/>
    <property type="match status" value="1"/>
</dbReference>
<dbReference type="PROSITE" id="PS50885">
    <property type="entry name" value="HAMP"/>
    <property type="match status" value="1"/>
</dbReference>
<keyword evidence="12" id="KW-0902">Two-component regulatory system</keyword>
<evidence type="ECO:0000256" key="10">
    <source>
        <dbReference type="ARBA" id="ARBA00022840"/>
    </source>
</evidence>
<dbReference type="InterPro" id="IPR005467">
    <property type="entry name" value="His_kinase_dom"/>
</dbReference>
<dbReference type="PRINTS" id="PR00344">
    <property type="entry name" value="BCTRLSENSOR"/>
</dbReference>
<dbReference type="Gene3D" id="3.30.565.10">
    <property type="entry name" value="Histidine kinase-like ATPase, C-terminal domain"/>
    <property type="match status" value="1"/>
</dbReference>
<dbReference type="PROSITE" id="PS50109">
    <property type="entry name" value="HIS_KIN"/>
    <property type="match status" value="1"/>
</dbReference>
<reference evidence="17 18" key="1">
    <citation type="submission" date="2015-06" db="EMBL/GenBank/DDBJ databases">
        <title>Comparative genome analysis of nirS-carrying Bradyrhizobium sp. strains.</title>
        <authorList>
            <person name="Ishii S."/>
            <person name="Jang J."/>
            <person name="Nishizawa T."/>
            <person name="Senoo K."/>
        </authorList>
    </citation>
    <scope>NUCLEOTIDE SEQUENCE [LARGE SCALE GENOMIC DNA]</scope>
    <source>
        <strain evidence="17 18">TSA1</strain>
    </source>
</reference>
<dbReference type="EC" id="2.7.13.3" evidence="3"/>
<feature type="transmembrane region" description="Helical" evidence="14">
    <location>
        <begin position="7"/>
        <end position="30"/>
    </location>
</feature>
<dbReference type="Proteomes" id="UP000228930">
    <property type="component" value="Unassembled WGS sequence"/>
</dbReference>
<feature type="transmembrane region" description="Helical" evidence="14">
    <location>
        <begin position="159"/>
        <end position="182"/>
    </location>
</feature>
<dbReference type="GO" id="GO:0005886">
    <property type="term" value="C:plasma membrane"/>
    <property type="evidence" value="ECO:0007669"/>
    <property type="project" value="UniProtKB-SubCell"/>
</dbReference>
<dbReference type="Gene3D" id="1.10.287.130">
    <property type="match status" value="1"/>
</dbReference>
<evidence type="ECO:0000256" key="3">
    <source>
        <dbReference type="ARBA" id="ARBA00012438"/>
    </source>
</evidence>
<proteinExistence type="predicted"/>
<comment type="catalytic activity">
    <reaction evidence="1">
        <text>ATP + protein L-histidine = ADP + protein N-phospho-L-histidine.</text>
        <dbReference type="EC" id="2.7.13.3"/>
    </reaction>
</comment>
<evidence type="ECO:0000313" key="18">
    <source>
        <dbReference type="Proteomes" id="UP000228930"/>
    </source>
</evidence>
<evidence type="ECO:0000256" key="11">
    <source>
        <dbReference type="ARBA" id="ARBA00022989"/>
    </source>
</evidence>
<keyword evidence="8" id="KW-0547">Nucleotide-binding</keyword>
<gene>
    <name evidence="17" type="ORF">TSA1_02260</name>
</gene>
<dbReference type="InterPro" id="IPR036890">
    <property type="entry name" value="HATPase_C_sf"/>
</dbReference>
<evidence type="ECO:0000259" key="16">
    <source>
        <dbReference type="PROSITE" id="PS50885"/>
    </source>
</evidence>
<keyword evidence="4" id="KW-1003">Cell membrane</keyword>
<dbReference type="CDD" id="cd00075">
    <property type="entry name" value="HATPase"/>
    <property type="match status" value="1"/>
</dbReference>
<dbReference type="GO" id="GO:0005524">
    <property type="term" value="F:ATP binding"/>
    <property type="evidence" value="ECO:0007669"/>
    <property type="project" value="UniProtKB-KW"/>
</dbReference>
<dbReference type="SMART" id="SM00387">
    <property type="entry name" value="HATPase_c"/>
    <property type="match status" value="1"/>
</dbReference>
<dbReference type="SMART" id="SM00304">
    <property type="entry name" value="HAMP"/>
    <property type="match status" value="1"/>
</dbReference>
<dbReference type="AlphaFoldDB" id="A0A2M6U557"/>
<sequence>MLRVTLAARLALIGLVGFSVVVTVILAIFYRTTVHENELTRPSPARLDALATLLERTAGDSRQTVLDAVSSPQFVARIVPSGTPVAGETPAQQAQLRETYAAGLAGRAVEIVAPPDHRASRWFPRIARLMANAIEFRIGLRSGEMLIVDAYTRLPVTPFGLPVGFGAGLFGSIVALLALLVMQRETRPLAQLAAAVDRVDLSADPPTLPDARRSAPEIRAVIAAFNRLQGRLAEMLRARMTLVGGIAHDVRTFATRLRLRVEHIPDDAERQRAVVDIDDMIRLLDDALLSTRAGAGGLSQEMIELAALIAVEVHDRRVQGKPVELVTDDRARNAVVLGDRLALRRILANIIDNALAYGHAAHVRTALKDGAMVVSIDDEGPGIPADQRQTVLEPFHRLEKSRNRATGGAGLGLAVVRNLVEAHGGTIEIAAASGGGTRVNVTLPVFQPG</sequence>
<dbReference type="InterPro" id="IPR004358">
    <property type="entry name" value="Sig_transdc_His_kin-like_C"/>
</dbReference>
<dbReference type="GO" id="GO:0000155">
    <property type="term" value="F:phosphorelay sensor kinase activity"/>
    <property type="evidence" value="ECO:0007669"/>
    <property type="project" value="InterPro"/>
</dbReference>
<keyword evidence="4" id="KW-0997">Cell inner membrane</keyword>
<dbReference type="InterPro" id="IPR003594">
    <property type="entry name" value="HATPase_dom"/>
</dbReference>
<keyword evidence="11 14" id="KW-1133">Transmembrane helix</keyword>
<evidence type="ECO:0000256" key="1">
    <source>
        <dbReference type="ARBA" id="ARBA00000085"/>
    </source>
</evidence>
<evidence type="ECO:0000256" key="14">
    <source>
        <dbReference type="SAM" id="Phobius"/>
    </source>
</evidence>
<evidence type="ECO:0000256" key="6">
    <source>
        <dbReference type="ARBA" id="ARBA00022679"/>
    </source>
</evidence>
<dbReference type="InterPro" id="IPR036097">
    <property type="entry name" value="HisK_dim/P_sf"/>
</dbReference>
<comment type="subcellular location">
    <subcellularLocation>
        <location evidence="2">Cell inner membrane</location>
        <topology evidence="2">Multi-pass membrane protein</topology>
    </subcellularLocation>
</comment>
<feature type="domain" description="HAMP" evidence="16">
    <location>
        <begin position="183"/>
        <end position="237"/>
    </location>
</feature>
<evidence type="ECO:0000259" key="15">
    <source>
        <dbReference type="PROSITE" id="PS50109"/>
    </source>
</evidence>
<evidence type="ECO:0000256" key="8">
    <source>
        <dbReference type="ARBA" id="ARBA00022741"/>
    </source>
</evidence>
<evidence type="ECO:0000256" key="13">
    <source>
        <dbReference type="ARBA" id="ARBA00023136"/>
    </source>
</evidence>
<name>A0A2M6U557_9BRAD</name>
<protein>
    <recommendedName>
        <fullName evidence="3">histidine kinase</fullName>
        <ecNumber evidence="3">2.7.13.3</ecNumber>
    </recommendedName>
</protein>
<organism evidence="17 18">
    <name type="scientific">Bradyrhizobium nitroreducens</name>
    <dbReference type="NCBI Taxonomy" id="709803"/>
    <lineage>
        <taxon>Bacteria</taxon>
        <taxon>Pseudomonadati</taxon>
        <taxon>Pseudomonadota</taxon>
        <taxon>Alphaproteobacteria</taxon>
        <taxon>Hyphomicrobiales</taxon>
        <taxon>Nitrobacteraceae</taxon>
        <taxon>Bradyrhizobium</taxon>
    </lineage>
</organism>
<feature type="domain" description="Histidine kinase" evidence="15">
    <location>
        <begin position="245"/>
        <end position="447"/>
    </location>
</feature>
<evidence type="ECO:0000313" key="17">
    <source>
        <dbReference type="EMBL" id="PIS99715.1"/>
    </source>
</evidence>
<accession>A0A2M6U557</accession>